<accession>A0A4C1ZIW8</accession>
<sequence length="184" mass="20662">MAAWREILLFSVLIFDLYVIGAAPKKNYVGVVGGETAPIEDFPYQVSVKVKNKHICGGTIIHEQFILTAAHCTTKHTLLYSLYSVRAGTAYLEEGGTPYEVENIIVHYEYDYGVDYDLSILKLKNSLELSDKVAIAKLSTLQNDFEQGTVFNITGWGNTEVVTRGFDARRYLWMIPVRGERSGN</sequence>
<dbReference type="CDD" id="cd00190">
    <property type="entry name" value="Tryp_SPc"/>
    <property type="match status" value="1"/>
</dbReference>
<evidence type="ECO:0000259" key="7">
    <source>
        <dbReference type="PROSITE" id="PS50240"/>
    </source>
</evidence>
<keyword evidence="5" id="KW-1015">Disulfide bond</keyword>
<protein>
    <submittedName>
        <fullName evidence="8">Trypsin-1</fullName>
    </submittedName>
</protein>
<dbReference type="InterPro" id="IPR009003">
    <property type="entry name" value="Peptidase_S1_PA"/>
</dbReference>
<dbReference type="Gene3D" id="2.40.10.10">
    <property type="entry name" value="Trypsin-like serine proteases"/>
    <property type="match status" value="1"/>
</dbReference>
<keyword evidence="2" id="KW-0645">Protease</keyword>
<keyword evidence="6" id="KW-0732">Signal</keyword>
<dbReference type="PROSITE" id="PS00134">
    <property type="entry name" value="TRYPSIN_HIS"/>
    <property type="match status" value="1"/>
</dbReference>
<feature type="signal peptide" evidence="6">
    <location>
        <begin position="1"/>
        <end position="22"/>
    </location>
</feature>
<keyword evidence="9" id="KW-1185">Reference proteome</keyword>
<reference evidence="8 9" key="1">
    <citation type="journal article" date="2019" name="Commun. Biol.">
        <title>The bagworm genome reveals a unique fibroin gene that provides high tensile strength.</title>
        <authorList>
            <person name="Kono N."/>
            <person name="Nakamura H."/>
            <person name="Ohtoshi R."/>
            <person name="Tomita M."/>
            <person name="Numata K."/>
            <person name="Arakawa K."/>
        </authorList>
    </citation>
    <scope>NUCLEOTIDE SEQUENCE [LARGE SCALE GENOMIC DNA]</scope>
</reference>
<dbReference type="InterPro" id="IPR043504">
    <property type="entry name" value="Peptidase_S1_PA_chymotrypsin"/>
</dbReference>
<dbReference type="PANTHER" id="PTHR24276:SF91">
    <property type="entry name" value="AT26814P-RELATED"/>
    <property type="match status" value="1"/>
</dbReference>
<dbReference type="InterPro" id="IPR050430">
    <property type="entry name" value="Peptidase_S1"/>
</dbReference>
<feature type="chain" id="PRO_5020028746" evidence="6">
    <location>
        <begin position="23"/>
        <end position="184"/>
    </location>
</feature>
<evidence type="ECO:0000256" key="2">
    <source>
        <dbReference type="ARBA" id="ARBA00022670"/>
    </source>
</evidence>
<evidence type="ECO:0000256" key="3">
    <source>
        <dbReference type="ARBA" id="ARBA00022801"/>
    </source>
</evidence>
<keyword evidence="3" id="KW-0378">Hydrolase</keyword>
<evidence type="ECO:0000256" key="5">
    <source>
        <dbReference type="ARBA" id="ARBA00023157"/>
    </source>
</evidence>
<gene>
    <name evidence="8" type="primary">TRYP1</name>
    <name evidence="8" type="ORF">EVAR_100703_1</name>
</gene>
<evidence type="ECO:0000256" key="4">
    <source>
        <dbReference type="ARBA" id="ARBA00022825"/>
    </source>
</evidence>
<dbReference type="InterPro" id="IPR001314">
    <property type="entry name" value="Peptidase_S1A"/>
</dbReference>
<evidence type="ECO:0000313" key="8">
    <source>
        <dbReference type="EMBL" id="GBP88781.1"/>
    </source>
</evidence>
<organism evidence="8 9">
    <name type="scientific">Eumeta variegata</name>
    <name type="common">Bagworm moth</name>
    <name type="synonym">Eumeta japonica</name>
    <dbReference type="NCBI Taxonomy" id="151549"/>
    <lineage>
        <taxon>Eukaryota</taxon>
        <taxon>Metazoa</taxon>
        <taxon>Ecdysozoa</taxon>
        <taxon>Arthropoda</taxon>
        <taxon>Hexapoda</taxon>
        <taxon>Insecta</taxon>
        <taxon>Pterygota</taxon>
        <taxon>Neoptera</taxon>
        <taxon>Endopterygota</taxon>
        <taxon>Lepidoptera</taxon>
        <taxon>Glossata</taxon>
        <taxon>Ditrysia</taxon>
        <taxon>Tineoidea</taxon>
        <taxon>Psychidae</taxon>
        <taxon>Oiketicinae</taxon>
        <taxon>Eumeta</taxon>
    </lineage>
</organism>
<dbReference type="InterPro" id="IPR018114">
    <property type="entry name" value="TRYPSIN_HIS"/>
</dbReference>
<dbReference type="OrthoDB" id="10051896at2759"/>
<dbReference type="Pfam" id="PF00089">
    <property type="entry name" value="Trypsin"/>
    <property type="match status" value="1"/>
</dbReference>
<evidence type="ECO:0000313" key="9">
    <source>
        <dbReference type="Proteomes" id="UP000299102"/>
    </source>
</evidence>
<dbReference type="GO" id="GO:0006508">
    <property type="term" value="P:proteolysis"/>
    <property type="evidence" value="ECO:0007669"/>
    <property type="project" value="UniProtKB-KW"/>
</dbReference>
<evidence type="ECO:0000256" key="6">
    <source>
        <dbReference type="SAM" id="SignalP"/>
    </source>
</evidence>
<dbReference type="InterPro" id="IPR001254">
    <property type="entry name" value="Trypsin_dom"/>
</dbReference>
<dbReference type="Proteomes" id="UP000299102">
    <property type="component" value="Unassembled WGS sequence"/>
</dbReference>
<feature type="domain" description="Peptidase S1" evidence="7">
    <location>
        <begin position="31"/>
        <end position="160"/>
    </location>
</feature>
<evidence type="ECO:0000256" key="1">
    <source>
        <dbReference type="ARBA" id="ARBA00007664"/>
    </source>
</evidence>
<dbReference type="PANTHER" id="PTHR24276">
    <property type="entry name" value="POLYSERASE-RELATED"/>
    <property type="match status" value="1"/>
</dbReference>
<dbReference type="PROSITE" id="PS50240">
    <property type="entry name" value="TRYPSIN_DOM"/>
    <property type="match status" value="1"/>
</dbReference>
<dbReference type="EMBL" id="BGZK01001958">
    <property type="protein sequence ID" value="GBP88781.1"/>
    <property type="molecule type" value="Genomic_DNA"/>
</dbReference>
<dbReference type="GO" id="GO:0004252">
    <property type="term" value="F:serine-type endopeptidase activity"/>
    <property type="evidence" value="ECO:0007669"/>
    <property type="project" value="InterPro"/>
</dbReference>
<dbReference type="STRING" id="151549.A0A4C1ZIW8"/>
<name>A0A4C1ZIW8_EUMVA</name>
<comment type="caution">
    <text evidence="8">The sequence shown here is derived from an EMBL/GenBank/DDBJ whole genome shotgun (WGS) entry which is preliminary data.</text>
</comment>
<dbReference type="FunFam" id="2.40.10.10:FF:000073">
    <property type="entry name" value="Trypsin alpha"/>
    <property type="match status" value="1"/>
</dbReference>
<dbReference type="PRINTS" id="PR00722">
    <property type="entry name" value="CHYMOTRYPSIN"/>
</dbReference>
<keyword evidence="4" id="KW-0720">Serine protease</keyword>
<comment type="similarity">
    <text evidence="1">Belongs to the peptidase S1 family.</text>
</comment>
<dbReference type="SUPFAM" id="SSF50494">
    <property type="entry name" value="Trypsin-like serine proteases"/>
    <property type="match status" value="1"/>
</dbReference>
<dbReference type="SMART" id="SM00020">
    <property type="entry name" value="Tryp_SPc"/>
    <property type="match status" value="1"/>
</dbReference>
<dbReference type="AlphaFoldDB" id="A0A4C1ZIW8"/>
<proteinExistence type="inferred from homology"/>